<dbReference type="STRING" id="6239.K05G3.1.1"/>
<evidence type="ECO:0000259" key="1">
    <source>
        <dbReference type="Pfam" id="PF01612"/>
    </source>
</evidence>
<dbReference type="EMBL" id="BX284606">
    <property type="protein sequence ID" value="CCD72690.1"/>
    <property type="molecule type" value="Genomic_DNA"/>
</dbReference>
<dbReference type="InParanoid" id="Q21251"/>
<dbReference type="Pfam" id="PF01612">
    <property type="entry name" value="DNA_pol_A_exo1"/>
    <property type="match status" value="1"/>
</dbReference>
<protein>
    <submittedName>
        <fullName evidence="2">3'-5' exonuclease domain-containing protein</fullName>
    </submittedName>
</protein>
<dbReference type="GO" id="GO:0006139">
    <property type="term" value="P:nucleobase-containing compound metabolic process"/>
    <property type="evidence" value="ECO:0007669"/>
    <property type="project" value="InterPro"/>
</dbReference>
<dbReference type="Proteomes" id="UP000001940">
    <property type="component" value="Chromosome X"/>
</dbReference>
<dbReference type="InterPro" id="IPR002562">
    <property type="entry name" value="3'-5'_exonuclease_dom"/>
</dbReference>
<dbReference type="UCSC" id="K05G3.1">
    <property type="organism name" value="c. elegans"/>
</dbReference>
<reference evidence="2 3" key="1">
    <citation type="journal article" date="1998" name="Science">
        <title>Genome sequence of the nematode C. elegans: a platform for investigating biology.</title>
        <authorList>
            <consortium name="The C. elegans sequencing consortium"/>
            <person name="Sulson J.E."/>
            <person name="Waterston R."/>
        </authorList>
    </citation>
    <scope>NUCLEOTIDE SEQUENCE [LARGE SCALE GENOMIC DNA]</scope>
    <source>
        <strain evidence="2 3">Bristol N2</strain>
    </source>
</reference>
<dbReference type="KEGG" id="cel:CELE_K05G3.1"/>
<dbReference type="SMR" id="Q21251"/>
<name>Q21251_CAEEL</name>
<dbReference type="HOGENOM" id="CLU_1349994_0_0_1"/>
<dbReference type="InterPro" id="IPR012337">
    <property type="entry name" value="RNaseH-like_sf"/>
</dbReference>
<dbReference type="AlphaFoldDB" id="Q21251"/>
<dbReference type="WormBase" id="K05G3.1">
    <property type="protein sequence ID" value="CE04753"/>
    <property type="gene ID" value="WBGene00019422"/>
</dbReference>
<organism evidence="2 3">
    <name type="scientific">Caenorhabditis elegans</name>
    <dbReference type="NCBI Taxonomy" id="6239"/>
    <lineage>
        <taxon>Eukaryota</taxon>
        <taxon>Metazoa</taxon>
        <taxon>Ecdysozoa</taxon>
        <taxon>Nematoda</taxon>
        <taxon>Chromadorea</taxon>
        <taxon>Rhabditida</taxon>
        <taxon>Rhabditina</taxon>
        <taxon>Rhabditomorpha</taxon>
        <taxon>Rhabditoidea</taxon>
        <taxon>Rhabditidae</taxon>
        <taxon>Peloderinae</taxon>
        <taxon>Caenorhabditis</taxon>
    </lineage>
</organism>
<accession>Q21251</accession>
<keyword evidence="3" id="KW-1185">Reference proteome</keyword>
<evidence type="ECO:0000313" key="3">
    <source>
        <dbReference type="Proteomes" id="UP000001940"/>
    </source>
</evidence>
<proteinExistence type="predicted"/>
<dbReference type="GO" id="GO:0008408">
    <property type="term" value="F:3'-5' exonuclease activity"/>
    <property type="evidence" value="ECO:0007669"/>
    <property type="project" value="InterPro"/>
</dbReference>
<keyword evidence="2" id="KW-0540">Nuclease</keyword>
<feature type="domain" description="3'-5' exonuclease" evidence="1">
    <location>
        <begin position="51"/>
        <end position="201"/>
    </location>
</feature>
<dbReference type="CTD" id="187040"/>
<gene>
    <name evidence="2" type="ORF">CELE_K05G3.1</name>
    <name evidence="2 4" type="ORF">K05G3.1</name>
</gene>
<dbReference type="OMA" id="HNADHEY"/>
<dbReference type="PIR" id="T16577">
    <property type="entry name" value="T16577"/>
</dbReference>
<dbReference type="FunCoup" id="Q21251">
    <property type="interactions" value="274"/>
</dbReference>
<evidence type="ECO:0000313" key="2">
    <source>
        <dbReference type="EMBL" id="CCD72690.1"/>
    </source>
</evidence>
<keyword evidence="2" id="KW-0269">Exonuclease</keyword>
<dbReference type="GeneID" id="187040"/>
<dbReference type="SUPFAM" id="SSF53098">
    <property type="entry name" value="Ribonuclease H-like"/>
    <property type="match status" value="1"/>
</dbReference>
<dbReference type="InterPro" id="IPR036397">
    <property type="entry name" value="RNaseH_sf"/>
</dbReference>
<dbReference type="PaxDb" id="6239-K05G3.1"/>
<evidence type="ECO:0000313" key="4">
    <source>
        <dbReference type="WormBase" id="K05G3.1"/>
    </source>
</evidence>
<dbReference type="RefSeq" id="NP_510676.1">
    <property type="nucleotide sequence ID" value="NM_078275.1"/>
</dbReference>
<dbReference type="GO" id="GO:0003676">
    <property type="term" value="F:nucleic acid binding"/>
    <property type="evidence" value="ECO:0007669"/>
    <property type="project" value="InterPro"/>
</dbReference>
<sequence>MQRLNEFINLAKEQVSQGVNERRTSIMERIVEETEDFNKPAEFENLTITVTEDKEKAKRVLEKFEKHPTVPIYFDSEHSYIRLKNDTKVAAIQLYDSCTRHVLVWRLHNADHEYLKGVREQLELLSKARMFATFGKEEFLENAIKYVTKDLQVNQKSLEALLLKKEIVITKWETFSDWTRPVLRPSQERYAVYDVIRLFDLDQ</sequence>
<keyword evidence="2" id="KW-0378">Hydrolase</keyword>
<dbReference type="Gene3D" id="3.30.420.10">
    <property type="entry name" value="Ribonuclease H-like superfamily/Ribonuclease H"/>
    <property type="match status" value="1"/>
</dbReference>
<dbReference type="AGR" id="WB:WBGene00019422"/>